<dbReference type="Pfam" id="PF08590">
    <property type="entry name" value="DUF1771"/>
    <property type="match status" value="1"/>
</dbReference>
<dbReference type="InterPro" id="IPR013899">
    <property type="entry name" value="DUF1771"/>
</dbReference>
<dbReference type="Proteomes" id="UP001157418">
    <property type="component" value="Unassembled WGS sequence"/>
</dbReference>
<feature type="domain" description="Smr" evidence="2">
    <location>
        <begin position="478"/>
        <end position="552"/>
    </location>
</feature>
<reference evidence="3 4" key="1">
    <citation type="submission" date="2022-01" db="EMBL/GenBank/DDBJ databases">
        <authorList>
            <person name="Xiong W."/>
            <person name="Schranz E."/>
        </authorList>
    </citation>
    <scope>NUCLEOTIDE SEQUENCE [LARGE SCALE GENOMIC DNA]</scope>
</reference>
<feature type="region of interest" description="Disordered" evidence="1">
    <location>
        <begin position="1"/>
        <end position="33"/>
    </location>
</feature>
<feature type="region of interest" description="Disordered" evidence="1">
    <location>
        <begin position="130"/>
        <end position="159"/>
    </location>
</feature>
<dbReference type="AlphaFoldDB" id="A0AAU9PAC8"/>
<keyword evidence="4" id="KW-1185">Reference proteome</keyword>
<evidence type="ECO:0000256" key="1">
    <source>
        <dbReference type="SAM" id="MobiDB-lite"/>
    </source>
</evidence>
<organism evidence="3 4">
    <name type="scientific">Lactuca virosa</name>
    <dbReference type="NCBI Taxonomy" id="75947"/>
    <lineage>
        <taxon>Eukaryota</taxon>
        <taxon>Viridiplantae</taxon>
        <taxon>Streptophyta</taxon>
        <taxon>Embryophyta</taxon>
        <taxon>Tracheophyta</taxon>
        <taxon>Spermatophyta</taxon>
        <taxon>Magnoliopsida</taxon>
        <taxon>eudicotyledons</taxon>
        <taxon>Gunneridae</taxon>
        <taxon>Pentapetalae</taxon>
        <taxon>asterids</taxon>
        <taxon>campanulids</taxon>
        <taxon>Asterales</taxon>
        <taxon>Asteraceae</taxon>
        <taxon>Cichorioideae</taxon>
        <taxon>Cichorieae</taxon>
        <taxon>Lactucinae</taxon>
        <taxon>Lactuca</taxon>
    </lineage>
</organism>
<dbReference type="PROSITE" id="PS50828">
    <property type="entry name" value="SMR"/>
    <property type="match status" value="1"/>
</dbReference>
<evidence type="ECO:0000313" key="3">
    <source>
        <dbReference type="EMBL" id="CAH1447009.1"/>
    </source>
</evidence>
<comment type="caution">
    <text evidence="3">The sequence shown here is derived from an EMBL/GenBank/DDBJ whole genome shotgun (WGS) entry which is preliminary data.</text>
</comment>
<dbReference type="SUPFAM" id="SSF160443">
    <property type="entry name" value="SMR domain-like"/>
    <property type="match status" value="1"/>
</dbReference>
<dbReference type="EMBL" id="CAKMRJ010005523">
    <property type="protein sequence ID" value="CAH1447009.1"/>
    <property type="molecule type" value="Genomic_DNA"/>
</dbReference>
<dbReference type="SMART" id="SM01162">
    <property type="entry name" value="DUF1771"/>
    <property type="match status" value="1"/>
</dbReference>
<proteinExistence type="predicted"/>
<dbReference type="PANTHER" id="PTHR47676:SF1">
    <property type="entry name" value="SMR DOMAIN-CONTAINING PROTEIN"/>
    <property type="match status" value="1"/>
</dbReference>
<sequence>MHLRKKKNRPKPQVPGCENPTLEQIDEQSGGLSLSGRISLSSISEDAGIIGNVTDTTSCSSFKWDDDDSADSFCDFTDTASNSSGSSVVSNLDVYSRGKSSRRSRKNKVIASSGTVSNIIGKDYSSFSNKRTSVHKGNGPSDVEKEKELFKSSQHQNSNTSYEDLVADLEAFDPFTDRMSDLASPSHNNLPGKTNMSYKGRSYSDVVSCDLSGHKISSTLPHDMLEALFTPKREPVKVSCRNVIKSIQPFGQKLDNNPSQDIAKKLHLSGKRDDYRHYRRPATQHWDLKNSYYDKAATVSASGKLECATYLSEEGKMHAEKARQADKRASEDLFSIRIKKFVNLLTVDLHGQQSEEGIKILKLHLLFGAYVCSVGKFRIIIGGAEMSMLKQSVVDLLQKENVEWVEENTCTLLIKLDGQKRQFGFMDDAAAAYACGKREYATYLSKLEKMCTANQADRMSSLNIFDSRNKNIKNLIEMDLHGQHVQEGVELLKVHLLFGAFVRSVRCFRVITGYGSKGTGISKLKESVVDLLQTENIQFKEEDPGTLFIQLDEQKREFCFLECGSDLD</sequence>
<feature type="compositionally biased region" description="Basic residues" evidence="1">
    <location>
        <begin position="99"/>
        <end position="108"/>
    </location>
</feature>
<name>A0AAU9PAC8_9ASTR</name>
<dbReference type="InterPro" id="IPR036063">
    <property type="entry name" value="Smr_dom_sf"/>
</dbReference>
<dbReference type="InterPro" id="IPR055319">
    <property type="entry name" value="At5g58720-like"/>
</dbReference>
<dbReference type="PANTHER" id="PTHR47676">
    <property type="entry name" value="OS01G0225100 PROTEIN"/>
    <property type="match status" value="1"/>
</dbReference>
<protein>
    <recommendedName>
        <fullName evidence="2">Smr domain-containing protein</fullName>
    </recommendedName>
</protein>
<feature type="region of interest" description="Disordered" evidence="1">
    <location>
        <begin position="80"/>
        <end position="110"/>
    </location>
</feature>
<feature type="compositionally biased region" description="Low complexity" evidence="1">
    <location>
        <begin position="80"/>
        <end position="91"/>
    </location>
</feature>
<evidence type="ECO:0000259" key="2">
    <source>
        <dbReference type="PROSITE" id="PS50828"/>
    </source>
</evidence>
<dbReference type="Gene3D" id="3.30.1370.110">
    <property type="match status" value="2"/>
</dbReference>
<gene>
    <name evidence="3" type="ORF">LVIROSA_LOCUS32655</name>
</gene>
<dbReference type="SMART" id="SM00463">
    <property type="entry name" value="SMR"/>
    <property type="match status" value="2"/>
</dbReference>
<accession>A0AAU9PAC8</accession>
<dbReference type="InterPro" id="IPR002625">
    <property type="entry name" value="Smr_dom"/>
</dbReference>
<evidence type="ECO:0000313" key="4">
    <source>
        <dbReference type="Proteomes" id="UP001157418"/>
    </source>
</evidence>
<feature type="compositionally biased region" description="Basic residues" evidence="1">
    <location>
        <begin position="1"/>
        <end position="10"/>
    </location>
</feature>